<dbReference type="EMBL" id="PPEA01000254">
    <property type="protein sequence ID" value="PQM47962.1"/>
    <property type="molecule type" value="Genomic_DNA"/>
</dbReference>
<evidence type="ECO:0000313" key="3">
    <source>
        <dbReference type="EMBL" id="OHV06893.1"/>
    </source>
</evidence>
<dbReference type="InterPro" id="IPR050564">
    <property type="entry name" value="F420-G6PD/mer"/>
</dbReference>
<evidence type="ECO:0000313" key="5">
    <source>
        <dbReference type="Proteomes" id="UP000179734"/>
    </source>
</evidence>
<dbReference type="PANTHER" id="PTHR43244">
    <property type="match status" value="1"/>
</dbReference>
<dbReference type="EMBL" id="MLQM01000001">
    <property type="protein sequence ID" value="OHV06893.1"/>
    <property type="molecule type" value="Genomic_DNA"/>
</dbReference>
<accession>A0A1S1NKR7</accession>
<dbReference type="Pfam" id="PF00296">
    <property type="entry name" value="Bac_luciferase"/>
    <property type="match status" value="1"/>
</dbReference>
<dbReference type="Proteomes" id="UP000179734">
    <property type="component" value="Unassembled WGS sequence"/>
</dbReference>
<name>A0A1S1NKR7_9MYCO</name>
<dbReference type="InterPro" id="IPR022378">
    <property type="entry name" value="F420_OxRdatse_MSMEG2249_pred"/>
</dbReference>
<keyword evidence="1" id="KW-0560">Oxidoreductase</keyword>
<dbReference type="GO" id="GO:0016705">
    <property type="term" value="F:oxidoreductase activity, acting on paired donors, with incorporation or reduction of molecular oxygen"/>
    <property type="evidence" value="ECO:0007669"/>
    <property type="project" value="InterPro"/>
</dbReference>
<reference evidence="4 6" key="2">
    <citation type="journal article" date="2017" name="Int. J. Syst. Evol. Microbiol.">
        <title>Mycobacterium talmoniae sp. nov., a slowly growing mycobacterium isolated from human respiratory samples.</title>
        <authorList>
            <person name="Davidson R.M."/>
            <person name="DeGroote M.A."/>
            <person name="Marola J.L."/>
            <person name="Buss S."/>
            <person name="Jones V."/>
            <person name="McNeil M.R."/>
            <person name="Freifeld A.G."/>
            <person name="Elaine Epperson L."/>
            <person name="Hasan N.A."/>
            <person name="Jackson M."/>
            <person name="Iwen P.C."/>
            <person name="Salfinger M."/>
            <person name="Strong M."/>
        </authorList>
    </citation>
    <scope>NUCLEOTIDE SEQUENCE [LARGE SCALE GENOMIC DNA]</scope>
    <source>
        <strain evidence="4 6">ATCC BAA-2683</strain>
    </source>
</reference>
<dbReference type="InterPro" id="IPR036661">
    <property type="entry name" value="Luciferase-like_sf"/>
</dbReference>
<evidence type="ECO:0000259" key="2">
    <source>
        <dbReference type="Pfam" id="PF00296"/>
    </source>
</evidence>
<proteinExistence type="predicted"/>
<dbReference type="NCBIfam" id="TIGR03857">
    <property type="entry name" value="F420_MSMEG_2249"/>
    <property type="match status" value="1"/>
</dbReference>
<organism evidence="3 5">
    <name type="scientific">Mycobacterium talmoniae</name>
    <dbReference type="NCBI Taxonomy" id="1858794"/>
    <lineage>
        <taxon>Bacteria</taxon>
        <taxon>Bacillati</taxon>
        <taxon>Actinomycetota</taxon>
        <taxon>Actinomycetes</taxon>
        <taxon>Mycobacteriales</taxon>
        <taxon>Mycobacteriaceae</taxon>
        <taxon>Mycobacterium</taxon>
    </lineage>
</organism>
<dbReference type="SUPFAM" id="SSF51679">
    <property type="entry name" value="Bacterial luciferase-like"/>
    <property type="match status" value="1"/>
</dbReference>
<protein>
    <submittedName>
        <fullName evidence="3">LLM class F420-dependent oxidoreductase</fullName>
    </submittedName>
</protein>
<dbReference type="AlphaFoldDB" id="A0A1S1NKR7"/>
<dbReference type="InterPro" id="IPR011251">
    <property type="entry name" value="Luciferase-like_dom"/>
</dbReference>
<reference evidence="3 5" key="1">
    <citation type="submission" date="2016-10" db="EMBL/GenBank/DDBJ databases">
        <title>Genome sequence of Mycobacterium talmonii.</title>
        <authorList>
            <person name="Greninger A.L."/>
            <person name="Elliott B."/>
            <person name="Vasireddy S."/>
            <person name="Vasireddy R."/>
        </authorList>
    </citation>
    <scope>NUCLEOTIDE SEQUENCE [LARGE SCALE GENOMIC DNA]</scope>
    <source>
        <strain evidence="3">MO-5499</strain>
        <strain evidence="5">NE-TNMC-100812</strain>
    </source>
</reference>
<evidence type="ECO:0000313" key="6">
    <source>
        <dbReference type="Proteomes" id="UP000238296"/>
    </source>
</evidence>
<reference evidence="4" key="3">
    <citation type="submission" date="2018-01" db="EMBL/GenBank/DDBJ databases">
        <authorList>
            <person name="Gaut B.S."/>
            <person name="Morton B.R."/>
            <person name="Clegg M.T."/>
            <person name="Duvall M.R."/>
        </authorList>
    </citation>
    <scope>NUCLEOTIDE SEQUENCE</scope>
    <source>
        <strain evidence="4">ATCC BAA-2683</strain>
    </source>
</reference>
<keyword evidence="5" id="KW-1185">Reference proteome</keyword>
<evidence type="ECO:0000256" key="1">
    <source>
        <dbReference type="ARBA" id="ARBA00023002"/>
    </source>
</evidence>
<feature type="domain" description="Luciferase-like" evidence="2">
    <location>
        <begin position="38"/>
        <end position="343"/>
    </location>
</feature>
<dbReference type="Proteomes" id="UP000238296">
    <property type="component" value="Unassembled WGS sequence"/>
</dbReference>
<comment type="caution">
    <text evidence="3">The sequence shown here is derived from an EMBL/GenBank/DDBJ whole genome shotgun (WGS) entry which is preliminary data.</text>
</comment>
<evidence type="ECO:0000313" key="4">
    <source>
        <dbReference type="EMBL" id="PQM47962.1"/>
    </source>
</evidence>
<dbReference type="PANTHER" id="PTHR43244:SF1">
    <property type="entry name" value="5,10-METHYLENETETRAHYDROMETHANOPTERIN REDUCTASE"/>
    <property type="match status" value="1"/>
</dbReference>
<gene>
    <name evidence="3" type="ORF">BKN37_00145</name>
    <name evidence="4" type="ORF">C1Y40_01785</name>
</gene>
<sequence>MHDSSASTDDTELSPGVDDLSIYLIAGRVTTETKPGFSHVKSVLTGAVDPERLGFRRGWLSERFDRKDAGAILGGVGARTSRFGVGTGVWATPSRHPMIAASFGATMNALHGPWFTLGLGRGVPLPDMPVHSYSEFVHYAGTVKQLWAGGEVEYTSGGRTTTLRTVDALGDVPKPEIWTCNYGRPRSTEAAANDVFDGVTLDPFLTVEAVGQAVERIRNACADRGRDPDSIHICHPAVVAPELDDFTTRAYAHTRAVTYLEWPGHGEALTGSNGWDRDRFVLTRLRAHKQLVGKNADQDFHRAELLGPAELVPDERIEESCAIGTVEHCVDRLSDYRAVGVDEIALYAATPKQCEGLIQTWRSRASAHEGAPV</sequence>
<dbReference type="Gene3D" id="3.20.20.30">
    <property type="entry name" value="Luciferase-like domain"/>
    <property type="match status" value="1"/>
</dbReference>
<dbReference type="RefSeq" id="WP_071019261.1">
    <property type="nucleotide sequence ID" value="NZ_MLQM01000001.1"/>
</dbReference>